<dbReference type="InterPro" id="IPR018511">
    <property type="entry name" value="Hemolysin-typ_Ca-bd_CS"/>
</dbReference>
<keyword evidence="4" id="KW-1185">Reference proteome</keyword>
<sequence>MVTIPSNSYLAEWNPLTTDGYASGEIVDFDGEAWVRLDLIAGVPYYLYAVSQGSFDTNQTKFEVYSASGTLLKSSSGGFLSGGSANIAALPADQTVFVRITNTAGAPTAFDLYIESSEGWSPSFYTADPTVHEITATGRFGFGPASNAVTVAAGVTGTQIWGGFGDDKITGNDSVDQLFGGQGHDILNGQGGTDELWGGAGNDTISGGWGNDRIWGGDGADRISGGGDSDTIRGGAGNDYISGDDGIDYLYGDTGDDRILGGAGNDILDGAAGKDTLIGGLGDDIYVVSSAGDTIVEAAGEGADTVRSYITWTLGENIERLELLGTGNINGIGNSLANTLTGNARSNTLNGGLGNDTMSGGLGNDIYIVSSTGDRAIEGANQGTDTVRSYIDWTLGANLERLELMGTGNLTGNGNTLNNTLVGNSGNNALRGGAGNDTLNGGTGNDKLFGGVGTDMLTGGVGSDTFVFDTPLGSTNIDKITDYNVAQDTIQLENSVFTGLANGWLSAGAFHTGSAAHDSTDRIIYNKTTGDLYFDKDGLGGAAATKFATLSPGLAMTAGEFLIV</sequence>
<accession>A0A7C9VAE6</accession>
<dbReference type="InterPro" id="IPR011049">
    <property type="entry name" value="Serralysin-like_metalloprot_C"/>
</dbReference>
<dbReference type="GO" id="GO:0005509">
    <property type="term" value="F:calcium ion binding"/>
    <property type="evidence" value="ECO:0007669"/>
    <property type="project" value="InterPro"/>
</dbReference>
<dbReference type="Gene3D" id="2.150.10.10">
    <property type="entry name" value="Serralysin-like metalloprotease, C-terminal"/>
    <property type="match status" value="4"/>
</dbReference>
<reference evidence="3 4" key="1">
    <citation type="submission" date="2020-02" db="EMBL/GenBank/DDBJ databases">
        <title>Genome sequence of the type strain CGMCC 1.15528 of Mesorhizobium zhangyense.</title>
        <authorList>
            <person name="Gao J."/>
            <person name="Sun J."/>
        </authorList>
    </citation>
    <scope>NUCLEOTIDE SEQUENCE [LARGE SCALE GENOMIC DNA]</scope>
    <source>
        <strain evidence="3 4">CGMCC 1.15528</strain>
    </source>
</reference>
<dbReference type="RefSeq" id="WP_165120921.1">
    <property type="nucleotide sequence ID" value="NZ_JAAKZG010000016.1"/>
</dbReference>
<evidence type="ECO:0000256" key="2">
    <source>
        <dbReference type="ARBA" id="ARBA00022525"/>
    </source>
</evidence>
<dbReference type="GO" id="GO:0005576">
    <property type="term" value="C:extracellular region"/>
    <property type="evidence" value="ECO:0007669"/>
    <property type="project" value="UniProtKB-SubCell"/>
</dbReference>
<dbReference type="Pfam" id="PF00353">
    <property type="entry name" value="HemolysinCabind"/>
    <property type="match status" value="5"/>
</dbReference>
<dbReference type="PRINTS" id="PR00313">
    <property type="entry name" value="CABNDNGRPT"/>
</dbReference>
<evidence type="ECO:0000313" key="3">
    <source>
        <dbReference type="EMBL" id="NGN44544.1"/>
    </source>
</evidence>
<dbReference type="Proteomes" id="UP000481252">
    <property type="component" value="Unassembled WGS sequence"/>
</dbReference>
<dbReference type="PANTHER" id="PTHR38340:SF1">
    <property type="entry name" value="S-LAYER PROTEIN"/>
    <property type="match status" value="1"/>
</dbReference>
<dbReference type="InterPro" id="IPR050557">
    <property type="entry name" value="RTX_toxin/Mannuronan_C5-epim"/>
</dbReference>
<evidence type="ECO:0000313" key="4">
    <source>
        <dbReference type="Proteomes" id="UP000481252"/>
    </source>
</evidence>
<dbReference type="PROSITE" id="PS00330">
    <property type="entry name" value="HEMOLYSIN_CALCIUM"/>
    <property type="match status" value="8"/>
</dbReference>
<dbReference type="EMBL" id="JAAKZG010000016">
    <property type="protein sequence ID" value="NGN44544.1"/>
    <property type="molecule type" value="Genomic_DNA"/>
</dbReference>
<comment type="subcellular location">
    <subcellularLocation>
        <location evidence="1">Secreted</location>
    </subcellularLocation>
</comment>
<organism evidence="3 4">
    <name type="scientific">Mesorhizobium zhangyense</name>
    <dbReference type="NCBI Taxonomy" id="1776730"/>
    <lineage>
        <taxon>Bacteria</taxon>
        <taxon>Pseudomonadati</taxon>
        <taxon>Pseudomonadota</taxon>
        <taxon>Alphaproteobacteria</taxon>
        <taxon>Hyphomicrobiales</taxon>
        <taxon>Phyllobacteriaceae</taxon>
        <taxon>Mesorhizobium</taxon>
    </lineage>
</organism>
<evidence type="ECO:0000256" key="1">
    <source>
        <dbReference type="ARBA" id="ARBA00004613"/>
    </source>
</evidence>
<dbReference type="InterPro" id="IPR001343">
    <property type="entry name" value="Hemolysn_Ca-bd"/>
</dbReference>
<comment type="caution">
    <text evidence="3">The sequence shown here is derived from an EMBL/GenBank/DDBJ whole genome shotgun (WGS) entry which is preliminary data.</text>
</comment>
<dbReference type="AlphaFoldDB" id="A0A7C9VAE6"/>
<gene>
    <name evidence="3" type="ORF">G6N74_26140</name>
</gene>
<keyword evidence="2" id="KW-0964">Secreted</keyword>
<proteinExistence type="predicted"/>
<dbReference type="SUPFAM" id="SSF51120">
    <property type="entry name" value="beta-Roll"/>
    <property type="match status" value="2"/>
</dbReference>
<dbReference type="PANTHER" id="PTHR38340">
    <property type="entry name" value="S-LAYER PROTEIN"/>
    <property type="match status" value="1"/>
</dbReference>
<name>A0A7C9VAE6_9HYPH</name>
<protein>
    <submittedName>
        <fullName evidence="3">Calcium-binding protein</fullName>
    </submittedName>
</protein>